<feature type="domain" description="Glycosyltransferase 2-like" evidence="1">
    <location>
        <begin position="11"/>
        <end position="78"/>
    </location>
</feature>
<evidence type="ECO:0000313" key="3">
    <source>
        <dbReference type="Proteomes" id="UP000294581"/>
    </source>
</evidence>
<name>A0A4R8LLX8_9BACL</name>
<dbReference type="Gene3D" id="3.90.550.10">
    <property type="entry name" value="Spore Coat Polysaccharide Biosynthesis Protein SpsA, Chain A"/>
    <property type="match status" value="1"/>
</dbReference>
<dbReference type="AlphaFoldDB" id="A0A4R8LLX8"/>
<keyword evidence="3" id="KW-1185">Reference proteome</keyword>
<dbReference type="InterPro" id="IPR029044">
    <property type="entry name" value="Nucleotide-diphossugar_trans"/>
</dbReference>
<dbReference type="InterPro" id="IPR001173">
    <property type="entry name" value="Glyco_trans_2-like"/>
</dbReference>
<accession>A0A4R8LLX8</accession>
<protein>
    <submittedName>
        <fullName evidence="2">Glycosyl transferase family 2</fullName>
    </submittedName>
</protein>
<sequence length="268" mass="28929">MSRESRQTAAIIAACNEAKTIGNVMRQLLRAGVHKVVIVDNGSHDATSEKALAVHGIDVRIVGFDRPLGHDVPRAIGAVAALRAWQKGGLDALLFVDGDWGGSFGPMLQTFIDEAQTGSDSIVGVDADNLRNGPLAQAIRSAWIPVLEGVGTCDKPIPCLLPQYVPRAVFQAVSPIWLASPGTWFATTVEAGWAWRGVRGWNIGLVGNRSRSASHHRRLANLIRADARIAAAHLGLTDERVSVMKAFPEREWAVLIDYASSFQLGDWL</sequence>
<dbReference type="Proteomes" id="UP000294581">
    <property type="component" value="Unassembled WGS sequence"/>
</dbReference>
<organism evidence="2 3">
    <name type="scientific">Alicyclobacillus sacchari</name>
    <dbReference type="NCBI Taxonomy" id="392010"/>
    <lineage>
        <taxon>Bacteria</taxon>
        <taxon>Bacillati</taxon>
        <taxon>Bacillota</taxon>
        <taxon>Bacilli</taxon>
        <taxon>Bacillales</taxon>
        <taxon>Alicyclobacillaceae</taxon>
        <taxon>Alicyclobacillus</taxon>
    </lineage>
</organism>
<dbReference type="SUPFAM" id="SSF53448">
    <property type="entry name" value="Nucleotide-diphospho-sugar transferases"/>
    <property type="match status" value="1"/>
</dbReference>
<proteinExistence type="predicted"/>
<keyword evidence="2" id="KW-0808">Transferase</keyword>
<gene>
    <name evidence="2" type="ORF">C7445_107121</name>
</gene>
<dbReference type="EMBL" id="SORF01000007">
    <property type="protein sequence ID" value="TDY46340.1"/>
    <property type="molecule type" value="Genomic_DNA"/>
</dbReference>
<evidence type="ECO:0000259" key="1">
    <source>
        <dbReference type="Pfam" id="PF00535"/>
    </source>
</evidence>
<dbReference type="RefSeq" id="WP_134159689.1">
    <property type="nucleotide sequence ID" value="NZ_SORF01000007.1"/>
</dbReference>
<evidence type="ECO:0000313" key="2">
    <source>
        <dbReference type="EMBL" id="TDY46340.1"/>
    </source>
</evidence>
<reference evidence="2 3" key="1">
    <citation type="submission" date="2019-03" db="EMBL/GenBank/DDBJ databases">
        <title>Genomic Encyclopedia of Type Strains, Phase IV (KMG-IV): sequencing the most valuable type-strain genomes for metagenomic binning, comparative biology and taxonomic classification.</title>
        <authorList>
            <person name="Goeker M."/>
        </authorList>
    </citation>
    <scope>NUCLEOTIDE SEQUENCE [LARGE SCALE GENOMIC DNA]</scope>
    <source>
        <strain evidence="2 3">DSM 17974</strain>
    </source>
</reference>
<dbReference type="OrthoDB" id="2902148at2"/>
<comment type="caution">
    <text evidence="2">The sequence shown here is derived from an EMBL/GenBank/DDBJ whole genome shotgun (WGS) entry which is preliminary data.</text>
</comment>
<dbReference type="GO" id="GO:0016740">
    <property type="term" value="F:transferase activity"/>
    <property type="evidence" value="ECO:0007669"/>
    <property type="project" value="UniProtKB-KW"/>
</dbReference>
<dbReference type="Pfam" id="PF00535">
    <property type="entry name" value="Glycos_transf_2"/>
    <property type="match status" value="1"/>
</dbReference>